<organism evidence="5 6">
    <name type="scientific">Symbiodinium pilosum</name>
    <name type="common">Dinoflagellate</name>
    <dbReference type="NCBI Taxonomy" id="2952"/>
    <lineage>
        <taxon>Eukaryota</taxon>
        <taxon>Sar</taxon>
        <taxon>Alveolata</taxon>
        <taxon>Dinophyceae</taxon>
        <taxon>Suessiales</taxon>
        <taxon>Symbiodiniaceae</taxon>
        <taxon>Symbiodinium</taxon>
    </lineage>
</organism>
<dbReference type="Proteomes" id="UP000649617">
    <property type="component" value="Unassembled WGS sequence"/>
</dbReference>
<gene>
    <name evidence="5" type="ORF">SPIL2461_LOCUS22730</name>
</gene>
<dbReference type="GO" id="GO:0006508">
    <property type="term" value="P:proteolysis"/>
    <property type="evidence" value="ECO:0007669"/>
    <property type="project" value="InterPro"/>
</dbReference>
<keyword evidence="1" id="KW-0677">Repeat</keyword>
<keyword evidence="2" id="KW-1015">Disulfide bond</keyword>
<sequence>MAGVRMGLSMLLLTFSLALARAKDTSEDACDSDASSLLEHKSKPDQKVGTECTTPGMYHFPNMEGFRIEVSRWEHCQSYCRVTEGCQFFSYWPDGGCELQSGPGEFRKASTAYSAVISGPASCGDVEPGTINLLDMSFLYCMAHPDDGCCTCGSCCLPFCSSGHWTLRAGCNYKVGGFCDKSLEMPPPGCL</sequence>
<dbReference type="GO" id="GO:0005576">
    <property type="term" value="C:extracellular region"/>
    <property type="evidence" value="ECO:0007669"/>
    <property type="project" value="InterPro"/>
</dbReference>
<dbReference type="OrthoDB" id="406973at2759"/>
<accession>A0A812YCB1</accession>
<dbReference type="SMART" id="SM00223">
    <property type="entry name" value="APPLE"/>
    <property type="match status" value="1"/>
</dbReference>
<dbReference type="Gene3D" id="3.50.4.10">
    <property type="entry name" value="Hepatocyte Growth Factor"/>
    <property type="match status" value="1"/>
</dbReference>
<protein>
    <recommendedName>
        <fullName evidence="4">Apple domain-containing protein</fullName>
    </recommendedName>
</protein>
<dbReference type="EMBL" id="CAJNIZ010047593">
    <property type="protein sequence ID" value="CAE7771333.1"/>
    <property type="molecule type" value="Genomic_DNA"/>
</dbReference>
<dbReference type="InterPro" id="IPR000177">
    <property type="entry name" value="Apple"/>
</dbReference>
<evidence type="ECO:0000256" key="3">
    <source>
        <dbReference type="SAM" id="SignalP"/>
    </source>
</evidence>
<feature type="chain" id="PRO_5032409143" description="Apple domain-containing protein" evidence="3">
    <location>
        <begin position="23"/>
        <end position="191"/>
    </location>
</feature>
<evidence type="ECO:0000256" key="2">
    <source>
        <dbReference type="ARBA" id="ARBA00023157"/>
    </source>
</evidence>
<keyword evidence="3" id="KW-0732">Signal</keyword>
<reference evidence="5" key="1">
    <citation type="submission" date="2021-02" db="EMBL/GenBank/DDBJ databases">
        <authorList>
            <person name="Dougan E. K."/>
            <person name="Rhodes N."/>
            <person name="Thang M."/>
            <person name="Chan C."/>
        </authorList>
    </citation>
    <scope>NUCLEOTIDE SEQUENCE</scope>
</reference>
<keyword evidence="6" id="KW-1185">Reference proteome</keyword>
<feature type="signal peptide" evidence="3">
    <location>
        <begin position="1"/>
        <end position="22"/>
    </location>
</feature>
<evidence type="ECO:0000259" key="4">
    <source>
        <dbReference type="SMART" id="SM00223"/>
    </source>
</evidence>
<evidence type="ECO:0000256" key="1">
    <source>
        <dbReference type="ARBA" id="ARBA00022737"/>
    </source>
</evidence>
<dbReference type="AlphaFoldDB" id="A0A812YCB1"/>
<evidence type="ECO:0000313" key="5">
    <source>
        <dbReference type="EMBL" id="CAE7771333.1"/>
    </source>
</evidence>
<proteinExistence type="predicted"/>
<name>A0A812YCB1_SYMPI</name>
<evidence type="ECO:0000313" key="6">
    <source>
        <dbReference type="Proteomes" id="UP000649617"/>
    </source>
</evidence>
<feature type="domain" description="Apple" evidence="4">
    <location>
        <begin position="52"/>
        <end position="123"/>
    </location>
</feature>
<dbReference type="SUPFAM" id="SSF57414">
    <property type="entry name" value="Hairpin loop containing domain-like"/>
    <property type="match status" value="1"/>
</dbReference>
<comment type="caution">
    <text evidence="5">The sequence shown here is derived from an EMBL/GenBank/DDBJ whole genome shotgun (WGS) entry which is preliminary data.</text>
</comment>